<dbReference type="AlphaFoldDB" id="A0A953J2J1"/>
<keyword evidence="4 6" id="KW-1133">Transmembrane helix</keyword>
<feature type="transmembrane region" description="Helical" evidence="6">
    <location>
        <begin position="309"/>
        <end position="339"/>
    </location>
</feature>
<comment type="caution">
    <text evidence="9">The sequence shown here is derived from an EMBL/GenBank/DDBJ whole genome shotgun (WGS) entry which is preliminary data.</text>
</comment>
<feature type="transmembrane region" description="Helical" evidence="6">
    <location>
        <begin position="259"/>
        <end position="288"/>
    </location>
</feature>
<organism evidence="9 10">
    <name type="scientific">Candidatus Nitrobium versatile</name>
    <dbReference type="NCBI Taxonomy" id="2884831"/>
    <lineage>
        <taxon>Bacteria</taxon>
        <taxon>Pseudomonadati</taxon>
        <taxon>Nitrospirota</taxon>
        <taxon>Nitrospiria</taxon>
        <taxon>Nitrospirales</taxon>
        <taxon>Nitrospiraceae</taxon>
        <taxon>Candidatus Nitrobium</taxon>
    </lineage>
</organism>
<dbReference type="InterPro" id="IPR025857">
    <property type="entry name" value="MacB_PCD"/>
</dbReference>
<evidence type="ECO:0000256" key="2">
    <source>
        <dbReference type="ARBA" id="ARBA00022475"/>
    </source>
</evidence>
<keyword evidence="5 6" id="KW-0472">Membrane</keyword>
<evidence type="ECO:0000259" key="8">
    <source>
        <dbReference type="Pfam" id="PF12704"/>
    </source>
</evidence>
<evidence type="ECO:0000259" key="7">
    <source>
        <dbReference type="Pfam" id="PF02687"/>
    </source>
</evidence>
<dbReference type="Proteomes" id="UP000705867">
    <property type="component" value="Unassembled WGS sequence"/>
</dbReference>
<dbReference type="InterPro" id="IPR051125">
    <property type="entry name" value="ABC-4/HrtB_transporter"/>
</dbReference>
<gene>
    <name evidence="9" type="ORF">K8I29_02490</name>
</gene>
<comment type="subcellular location">
    <subcellularLocation>
        <location evidence="1">Cell membrane</location>
        <topology evidence="1">Multi-pass membrane protein</topology>
    </subcellularLocation>
</comment>
<proteinExistence type="predicted"/>
<evidence type="ECO:0000256" key="1">
    <source>
        <dbReference type="ARBA" id="ARBA00004651"/>
    </source>
</evidence>
<evidence type="ECO:0000256" key="3">
    <source>
        <dbReference type="ARBA" id="ARBA00022692"/>
    </source>
</evidence>
<evidence type="ECO:0000256" key="5">
    <source>
        <dbReference type="ARBA" id="ARBA00023136"/>
    </source>
</evidence>
<evidence type="ECO:0000313" key="10">
    <source>
        <dbReference type="Proteomes" id="UP000705867"/>
    </source>
</evidence>
<dbReference type="Pfam" id="PF02687">
    <property type="entry name" value="FtsX"/>
    <property type="match status" value="1"/>
</dbReference>
<sequence length="401" mass="43219">MSLLFLSLQNLMRRTFRTSALLLAIAIVSGAIFSTTTLMWGVNSSLKRGLSKFGADLLAVPKGSMVSMKSALLTGEPSLFYMERDIMQTIAGIKGVKKVSPQLFLTSVEGTCCIMGNAFLIGFDPESDFTVLPWIEEKMGRPLREDDVIVGGANAYAPGDKIFFYGQNFTVYGKLGRTGVGLYDNALFITMERAYSMAEESHKTPGVVPLKLVRGQISAALVQTDMGAKLPYISFTISKDPNIKVITAGNIITSVRQNLVALFGSTLILSVVLIIANALMISAIFSTIVNERKRELGLLRAIGARKVSIFRLIVYEAALLTSAGGVLGVIVGIVIMRVYQRTILFNLKELNMPYLWPPVSSIVVLACIAIGAAVLVGVGGAFYPAVKGSKLPPYDAIRAGE</sequence>
<feature type="domain" description="ABC3 transporter permease C-terminal" evidence="7">
    <location>
        <begin position="268"/>
        <end position="393"/>
    </location>
</feature>
<dbReference type="PANTHER" id="PTHR43738:SF2">
    <property type="entry name" value="ABC TRANSPORTER PERMEASE"/>
    <property type="match status" value="1"/>
</dbReference>
<evidence type="ECO:0000256" key="4">
    <source>
        <dbReference type="ARBA" id="ARBA00022989"/>
    </source>
</evidence>
<feature type="domain" description="MacB-like periplasmic core" evidence="8">
    <location>
        <begin position="21"/>
        <end position="195"/>
    </location>
</feature>
<evidence type="ECO:0000256" key="6">
    <source>
        <dbReference type="SAM" id="Phobius"/>
    </source>
</evidence>
<dbReference type="EMBL" id="JAIOIV010000018">
    <property type="protein sequence ID" value="MBZ0155066.1"/>
    <property type="molecule type" value="Genomic_DNA"/>
</dbReference>
<name>A0A953J2J1_9BACT</name>
<keyword evidence="2" id="KW-1003">Cell membrane</keyword>
<dbReference type="GO" id="GO:0005886">
    <property type="term" value="C:plasma membrane"/>
    <property type="evidence" value="ECO:0007669"/>
    <property type="project" value="UniProtKB-SubCell"/>
</dbReference>
<reference evidence="9" key="2">
    <citation type="submission" date="2021-08" db="EMBL/GenBank/DDBJ databases">
        <authorList>
            <person name="Dalcin Martins P."/>
        </authorList>
    </citation>
    <scope>NUCLEOTIDE SEQUENCE</scope>
    <source>
        <strain evidence="9">MAG_39</strain>
    </source>
</reference>
<keyword evidence="3 6" id="KW-0812">Transmembrane</keyword>
<dbReference type="InterPro" id="IPR003838">
    <property type="entry name" value="ABC3_permease_C"/>
</dbReference>
<protein>
    <submittedName>
        <fullName evidence="9">ABC transporter permease</fullName>
    </submittedName>
</protein>
<dbReference type="Pfam" id="PF12704">
    <property type="entry name" value="MacB_PCD"/>
    <property type="match status" value="1"/>
</dbReference>
<feature type="transmembrane region" description="Helical" evidence="6">
    <location>
        <begin position="21"/>
        <end position="42"/>
    </location>
</feature>
<feature type="transmembrane region" description="Helical" evidence="6">
    <location>
        <begin position="359"/>
        <end position="383"/>
    </location>
</feature>
<evidence type="ECO:0000313" key="9">
    <source>
        <dbReference type="EMBL" id="MBZ0155066.1"/>
    </source>
</evidence>
<dbReference type="PANTHER" id="PTHR43738">
    <property type="entry name" value="ABC TRANSPORTER, MEMBRANE PROTEIN"/>
    <property type="match status" value="1"/>
</dbReference>
<reference evidence="9" key="1">
    <citation type="journal article" date="2021" name="bioRxiv">
        <title>Unraveling nitrogen, sulfur and carbon metabolic pathways and microbial community transcriptional responses to substrate deprivation and toxicity stresses in a bioreactor mimicking anoxic brackish coastal sediment conditions.</title>
        <authorList>
            <person name="Martins P.D."/>
            <person name="Echeveste M.J."/>
            <person name="Arshad A."/>
            <person name="Kurth J."/>
            <person name="Ouboter H."/>
            <person name="Jetten M.S.M."/>
            <person name="Welte C.U."/>
        </authorList>
    </citation>
    <scope>NUCLEOTIDE SEQUENCE</scope>
    <source>
        <strain evidence="9">MAG_39</strain>
    </source>
</reference>
<accession>A0A953J2J1</accession>